<dbReference type="PANTHER" id="PTHR37278:SF1">
    <property type="entry name" value="AUTOPHAGY-RELATED PROTEIN 33-RELATED"/>
    <property type="match status" value="1"/>
</dbReference>
<evidence type="ECO:0000256" key="7">
    <source>
        <dbReference type="SAM" id="Phobius"/>
    </source>
</evidence>
<dbReference type="GO" id="GO:0000422">
    <property type="term" value="P:autophagy of mitochondrion"/>
    <property type="evidence" value="ECO:0007669"/>
    <property type="project" value="TreeGrafter"/>
</dbReference>
<feature type="region of interest" description="Disordered" evidence="6">
    <location>
        <begin position="151"/>
        <end position="188"/>
    </location>
</feature>
<evidence type="ECO:0000256" key="3">
    <source>
        <dbReference type="ARBA" id="ARBA00022989"/>
    </source>
</evidence>
<keyword evidence="3 7" id="KW-1133">Transmembrane helix</keyword>
<evidence type="ECO:0000256" key="1">
    <source>
        <dbReference type="ARBA" id="ARBA00004141"/>
    </source>
</evidence>
<reference evidence="9" key="1">
    <citation type="journal article" date="2010" name="Genome Res.">
        <title>Population genomic sequencing of Coccidioides fungi reveals recent hybridization and transposon control.</title>
        <authorList>
            <person name="Neafsey D.E."/>
            <person name="Barker B.M."/>
            <person name="Sharpton T.J."/>
            <person name="Stajich J.E."/>
            <person name="Park D.J."/>
            <person name="Whiston E."/>
            <person name="Hung C.-Y."/>
            <person name="McMahan C."/>
            <person name="White J."/>
            <person name="Sykes S."/>
            <person name="Heiman D."/>
            <person name="Young S."/>
            <person name="Zeng Q."/>
            <person name="Abouelleil A."/>
            <person name="Aftuck L."/>
            <person name="Bessette D."/>
            <person name="Brown A."/>
            <person name="FitzGerald M."/>
            <person name="Lui A."/>
            <person name="Macdonald J.P."/>
            <person name="Priest M."/>
            <person name="Orbach M.J."/>
            <person name="Galgiani J.N."/>
            <person name="Kirkland T.N."/>
            <person name="Cole G.T."/>
            <person name="Birren B.W."/>
            <person name="Henn M.R."/>
            <person name="Taylor J.W."/>
            <person name="Rounsley S.D."/>
        </authorList>
    </citation>
    <scope>NUCLEOTIDE SEQUENCE [LARGE SCALE GENOMIC DNA]</scope>
    <source>
        <strain evidence="9">H538.4</strain>
    </source>
</reference>
<evidence type="ECO:0000256" key="6">
    <source>
        <dbReference type="SAM" id="MobiDB-lite"/>
    </source>
</evidence>
<evidence type="ECO:0000256" key="5">
    <source>
        <dbReference type="ARBA" id="ARBA00038013"/>
    </source>
</evidence>
<dbReference type="GO" id="GO:0016236">
    <property type="term" value="P:macroautophagy"/>
    <property type="evidence" value="ECO:0007669"/>
    <property type="project" value="TreeGrafter"/>
</dbReference>
<evidence type="ECO:0000256" key="2">
    <source>
        <dbReference type="ARBA" id="ARBA00022692"/>
    </source>
</evidence>
<dbReference type="GO" id="GO:0005741">
    <property type="term" value="C:mitochondrial outer membrane"/>
    <property type="evidence" value="ECO:0007669"/>
    <property type="project" value="TreeGrafter"/>
</dbReference>
<sequence length="277" mass="30360">MACPITVAKFVGTISLGLLTGLSYSVSTVTIPALQLLPSANTAAETLNDIQLRTRRRVLTLSNLAAISLISAFTLSSPRRKHPYLIWTSLFALIGGTGLEFWYNRKAMSWGCPLPRSLCRSPSSASASGPCPLSFCSWITTHLGCRRTQVRNDRRREEEESNGNVSEIEIVEESDALPTPATTTREQSTTPVEQAEMNGESVKKVWSGRGISKGSDLGSSDLLSLWALWVSGETALKDVDIAFHPLTPGYHQPTVSLTWIRVNQLITRFLEAFSSFL</sequence>
<evidence type="ECO:0000256" key="4">
    <source>
        <dbReference type="ARBA" id="ARBA00023136"/>
    </source>
</evidence>
<dbReference type="InterPro" id="IPR051668">
    <property type="entry name" value="ATG33"/>
</dbReference>
<proteinExistence type="inferred from homology"/>
<feature type="transmembrane region" description="Helical" evidence="7">
    <location>
        <begin position="84"/>
        <end position="103"/>
    </location>
</feature>
<dbReference type="AlphaFoldDB" id="A0A0J8UC48"/>
<dbReference type="eggNOG" id="ENOG502S77Q">
    <property type="taxonomic scope" value="Eukaryota"/>
</dbReference>
<dbReference type="OrthoDB" id="5336366at2759"/>
<dbReference type="VEuPathDB" id="FungiDB:CIHG_02561"/>
<evidence type="ECO:0000313" key="9">
    <source>
        <dbReference type="Proteomes" id="UP000054563"/>
    </source>
</evidence>
<dbReference type="Proteomes" id="UP000054563">
    <property type="component" value="Unassembled WGS sequence"/>
</dbReference>
<feature type="transmembrane region" description="Helical" evidence="7">
    <location>
        <begin position="58"/>
        <end position="78"/>
    </location>
</feature>
<keyword evidence="2 7" id="KW-0812">Transmembrane</keyword>
<comment type="subcellular location">
    <subcellularLocation>
        <location evidence="1">Membrane</location>
        <topology evidence="1">Multi-pass membrane protein</topology>
    </subcellularLocation>
</comment>
<accession>A0A0J8UC48</accession>
<name>A0A0J8UC48_COCIT</name>
<dbReference type="EMBL" id="DS016986">
    <property type="protein sequence ID" value="KMU84778.1"/>
    <property type="molecule type" value="Genomic_DNA"/>
</dbReference>
<feature type="transmembrane region" description="Helical" evidence="7">
    <location>
        <begin position="14"/>
        <end position="37"/>
    </location>
</feature>
<keyword evidence="4 7" id="KW-0472">Membrane</keyword>
<comment type="similarity">
    <text evidence="5">Belongs to the ATG33 family.</text>
</comment>
<protein>
    <submittedName>
        <fullName evidence="8">Uncharacterized protein</fullName>
    </submittedName>
</protein>
<evidence type="ECO:0000313" key="8">
    <source>
        <dbReference type="EMBL" id="KMU84778.1"/>
    </source>
</evidence>
<gene>
    <name evidence="8" type="ORF">CIHG_02561</name>
</gene>
<dbReference type="PANTHER" id="PTHR37278">
    <property type="entry name" value="AUTOPHAGY-RELATED PROTEIN 33-RELATED"/>
    <property type="match status" value="1"/>
</dbReference>
<organism evidence="8 9">
    <name type="scientific">Coccidioides immitis H538.4</name>
    <dbReference type="NCBI Taxonomy" id="396776"/>
    <lineage>
        <taxon>Eukaryota</taxon>
        <taxon>Fungi</taxon>
        <taxon>Dikarya</taxon>
        <taxon>Ascomycota</taxon>
        <taxon>Pezizomycotina</taxon>
        <taxon>Eurotiomycetes</taxon>
        <taxon>Eurotiomycetidae</taxon>
        <taxon>Onygenales</taxon>
        <taxon>Onygenaceae</taxon>
        <taxon>Coccidioides</taxon>
    </lineage>
</organism>